<dbReference type="InterPro" id="IPR017900">
    <property type="entry name" value="4Fe4S_Fe_S_CS"/>
</dbReference>
<dbReference type="GO" id="GO:0051539">
    <property type="term" value="F:4 iron, 4 sulfur cluster binding"/>
    <property type="evidence" value="ECO:0007669"/>
    <property type="project" value="UniProtKB-KW"/>
</dbReference>
<dbReference type="InterPro" id="IPR009016">
    <property type="entry name" value="Fe_hydrogenase"/>
</dbReference>
<dbReference type="Proteomes" id="UP000070427">
    <property type="component" value="Unassembled WGS sequence"/>
</dbReference>
<keyword evidence="7" id="KW-0560">Oxidoreductase</keyword>
<feature type="domain" description="4Fe-4S ferredoxin-type" evidence="5">
    <location>
        <begin position="35"/>
        <end position="64"/>
    </location>
</feature>
<dbReference type="InterPro" id="IPR004108">
    <property type="entry name" value="Fe_hydrogenase_lsu_C"/>
</dbReference>
<evidence type="ECO:0000256" key="4">
    <source>
        <dbReference type="ARBA" id="ARBA00023014"/>
    </source>
</evidence>
<name>A0A140LA22_9FIRM</name>
<evidence type="ECO:0000259" key="5">
    <source>
        <dbReference type="PROSITE" id="PS51379"/>
    </source>
</evidence>
<dbReference type="GO" id="GO:0046872">
    <property type="term" value="F:metal ion binding"/>
    <property type="evidence" value="ECO:0007669"/>
    <property type="project" value="UniProtKB-KW"/>
</dbReference>
<comment type="caution">
    <text evidence="7">The sequence shown here is derived from an EMBL/GenBank/DDBJ whole genome shotgun (WGS) entry which is preliminary data.</text>
</comment>
<evidence type="ECO:0000259" key="6">
    <source>
        <dbReference type="PROSITE" id="PS51656"/>
    </source>
</evidence>
<dbReference type="Pfam" id="PF04060">
    <property type="entry name" value="FeS"/>
    <property type="match status" value="1"/>
</dbReference>
<dbReference type="EC" id="1.12.7.2" evidence="7"/>
<dbReference type="Gene3D" id="3.40.950.10">
    <property type="entry name" value="Fe-only Hydrogenase (Larger Subunit), Chain L, domain 3"/>
    <property type="match status" value="1"/>
</dbReference>
<evidence type="ECO:0000313" key="7">
    <source>
        <dbReference type="EMBL" id="KXG77397.1"/>
    </source>
</evidence>
<dbReference type="SUPFAM" id="SSF53920">
    <property type="entry name" value="Fe-only hydrogenase"/>
    <property type="match status" value="1"/>
</dbReference>
<dbReference type="Pfam" id="PF13237">
    <property type="entry name" value="Fer4_10"/>
    <property type="match status" value="1"/>
</dbReference>
<dbReference type="SUPFAM" id="SSF54862">
    <property type="entry name" value="4Fe-4S ferredoxins"/>
    <property type="match status" value="1"/>
</dbReference>
<reference evidence="7 8" key="1">
    <citation type="submission" date="2015-12" db="EMBL/GenBank/DDBJ databases">
        <title>Draft genome sequnece of Fervidicola ferrireducens strain Y170.</title>
        <authorList>
            <person name="Patel B.K."/>
        </authorList>
    </citation>
    <scope>NUCLEOTIDE SEQUENCE [LARGE SCALE GENOMIC DNA]</scope>
    <source>
        <strain evidence="7 8">Y170</strain>
    </source>
</reference>
<gene>
    <name evidence="7" type="ORF">AN618_11250</name>
</gene>
<feature type="domain" description="4Fe-4S ferredoxin-type" evidence="5">
    <location>
        <begin position="5"/>
        <end position="34"/>
    </location>
</feature>
<dbReference type="InterPro" id="IPR007202">
    <property type="entry name" value="4Fe-4S_dom"/>
</dbReference>
<dbReference type="Pfam" id="PF02906">
    <property type="entry name" value="Fe_hyd_lg_C"/>
    <property type="match status" value="1"/>
</dbReference>
<dbReference type="AlphaFoldDB" id="A0A140LA22"/>
<dbReference type="Gene3D" id="3.30.70.20">
    <property type="match status" value="1"/>
</dbReference>
<keyword evidence="2" id="KW-0479">Metal-binding</keyword>
<dbReference type="InterPro" id="IPR050395">
    <property type="entry name" value="4Fe4S_Ferredoxin_RnfB"/>
</dbReference>
<dbReference type="PROSITE" id="PS00198">
    <property type="entry name" value="4FE4S_FER_1"/>
    <property type="match status" value="1"/>
</dbReference>
<dbReference type="PANTHER" id="PTHR43560">
    <property type="entry name" value="ION-TRANSLOCATING OXIDOREDUCTASE COMPLEX SUBUNIT B"/>
    <property type="match status" value="1"/>
</dbReference>
<evidence type="ECO:0000256" key="2">
    <source>
        <dbReference type="ARBA" id="ARBA00022723"/>
    </source>
</evidence>
<dbReference type="PATRIC" id="fig|520764.3.peg.1163"/>
<evidence type="ECO:0000256" key="3">
    <source>
        <dbReference type="ARBA" id="ARBA00023004"/>
    </source>
</evidence>
<keyword evidence="4" id="KW-0411">Iron-sulfur</keyword>
<organism evidence="7 8">
    <name type="scientific">Fervidicola ferrireducens</name>
    <dbReference type="NCBI Taxonomy" id="520764"/>
    <lineage>
        <taxon>Bacteria</taxon>
        <taxon>Bacillati</taxon>
        <taxon>Bacillota</taxon>
        <taxon>Clostridia</taxon>
        <taxon>Thermosediminibacterales</taxon>
        <taxon>Thermosediminibacteraceae</taxon>
        <taxon>Fervidicola</taxon>
    </lineage>
</organism>
<dbReference type="STRING" id="520764.AN618_11250"/>
<feature type="domain" description="4Fe-4S" evidence="6">
    <location>
        <begin position="366"/>
        <end position="425"/>
    </location>
</feature>
<dbReference type="GO" id="GO:0008901">
    <property type="term" value="F:ferredoxin hydrogenase activity"/>
    <property type="evidence" value="ECO:0007669"/>
    <property type="project" value="UniProtKB-EC"/>
</dbReference>
<dbReference type="OrthoDB" id="9798098at2"/>
<proteinExistence type="predicted"/>
<protein>
    <submittedName>
        <fullName evidence="7">Iron hydrogenase 1</fullName>
        <ecNumber evidence="7">1.12.7.2</ecNumber>
    </submittedName>
</protein>
<dbReference type="PROSITE" id="PS51379">
    <property type="entry name" value="4FE4S_FER_2"/>
    <property type="match status" value="2"/>
</dbReference>
<keyword evidence="3" id="KW-0408">Iron</keyword>
<dbReference type="InParanoid" id="A0A140LA22"/>
<dbReference type="PANTHER" id="PTHR43560:SF1">
    <property type="entry name" value="ION-TRANSLOCATING OXIDOREDUCTASE COMPLEX SUBUNIT B"/>
    <property type="match status" value="1"/>
</dbReference>
<keyword evidence="8" id="KW-1185">Reference proteome</keyword>
<evidence type="ECO:0000256" key="1">
    <source>
        <dbReference type="ARBA" id="ARBA00022485"/>
    </source>
</evidence>
<sequence>MNFYHSVTLDIKKCKGCTNCIKGCPTEAIRVRNGKAFIMQEKCIDCGECIRICPNQAKFAVTDDIEKLKSYKFTVALPAPSFYAQFKEGTSKEAINAALRASGFDEVYEVPLAAEEVTAAIREYIKKNRDIRPFISSSCPAVLRLIRVRFPGLIRNIVPVKAPVEIAAKRAKETVKRLYGLQEREIGAFFISPCPAKVTAVKQPIGTSKSYVDGVLSMSKVYANVLKNIGKGRHHSIFGTSGKMGVGWGRAGGENEALDFGNRLSVDGIHDCIEVLEEVELGRLTDIDYLELQACSGGCVGGVLAPENRFIAGVRLKKLAEKLASKTGINEAAVIEDFKRGYHFLEEEIKPVPAMKLDEDMAKAIKKMELLERILEELPGLDCGSCGSPNCRALAEDIVQGRASETDCVFKLREKVRQLVEEVMELSQKLPPTMEG</sequence>
<keyword evidence="1" id="KW-0004">4Fe-4S</keyword>
<evidence type="ECO:0000313" key="8">
    <source>
        <dbReference type="Proteomes" id="UP000070427"/>
    </source>
</evidence>
<dbReference type="Gene3D" id="1.10.15.40">
    <property type="entry name" value="Electron transport complex subunit B, putative Fe-S cluster"/>
    <property type="match status" value="1"/>
</dbReference>
<accession>A0A140LA22</accession>
<dbReference type="PROSITE" id="PS51656">
    <property type="entry name" value="4FE4S"/>
    <property type="match status" value="1"/>
</dbReference>
<dbReference type="InterPro" id="IPR017896">
    <property type="entry name" value="4Fe4S_Fe-S-bd"/>
</dbReference>
<dbReference type="EMBL" id="LOED01000011">
    <property type="protein sequence ID" value="KXG77397.1"/>
    <property type="molecule type" value="Genomic_DNA"/>
</dbReference>